<dbReference type="GO" id="GO:0002282">
    <property type="term" value="P:microglial cell activation involved in immune response"/>
    <property type="evidence" value="ECO:0007669"/>
    <property type="project" value="Ensembl"/>
</dbReference>
<evidence type="ECO:0000256" key="1">
    <source>
        <dbReference type="ARBA" id="ARBA00004123"/>
    </source>
</evidence>
<keyword evidence="13" id="KW-0968">Cytoplasmic vesicle</keyword>
<dbReference type="GO" id="GO:0030133">
    <property type="term" value="C:transport vesicle"/>
    <property type="evidence" value="ECO:0007669"/>
    <property type="project" value="UniProtKB-SubCell"/>
</dbReference>
<dbReference type="GO" id="GO:0140367">
    <property type="term" value="P:antibacterial innate immune response"/>
    <property type="evidence" value="ECO:0007669"/>
    <property type="project" value="Ensembl"/>
</dbReference>
<dbReference type="RefSeq" id="XP_013010554.1">
    <property type="nucleotide sequence ID" value="XM_013155100.3"/>
</dbReference>
<dbReference type="GO" id="GO:0106015">
    <property type="term" value="P:negative regulation of inflammatory response to wounding"/>
    <property type="evidence" value="ECO:0007669"/>
    <property type="project" value="Ensembl"/>
</dbReference>
<dbReference type="Bgee" id="ENSCPOG00000030316">
    <property type="expression patterns" value="Expressed in heart and 13 other cell types or tissues"/>
</dbReference>
<dbReference type="PANTHER" id="PTHR21114">
    <property type="entry name" value="DVS27 PROTEIN"/>
    <property type="match status" value="1"/>
</dbReference>
<sequence length="280" mass="31787">MKTKRKYSTSKTSPAKLNRRESKVMAKSCKLRKSQKKAEEICHEYYMKLRSGLIIEKKACYFRKEITKKCSLKTGEKHKEKYQVLAAYSQPALNSSFLEVRKVEGSIMAPNIPSPGGTIGHKRERGISPVKESFASLSTYNNQSVTFVLENGSYAICVEAVKHNQEKEKVRLRICESQHPSNESGDTVDGKLLMVNLSPTEDKNVWLHANKKEHSVKLQKCETTLPDQAFFVLHRESSEFVSFECKSNRGTYIGVKDNQLALIEGKNPSIENIMFKLSQT</sequence>
<dbReference type="GO" id="GO:0032753">
    <property type="term" value="P:positive regulation of interleukin-4 production"/>
    <property type="evidence" value="ECO:0007669"/>
    <property type="project" value="Ensembl"/>
</dbReference>
<proteinExistence type="inferred from homology"/>
<dbReference type="GO" id="GO:0045944">
    <property type="term" value="P:positive regulation of transcription by RNA polymerase II"/>
    <property type="evidence" value="ECO:0007669"/>
    <property type="project" value="Ensembl"/>
</dbReference>
<dbReference type="VEuPathDB" id="HostDB:ENSCPOG00000030316"/>
<dbReference type="GO" id="GO:0032760">
    <property type="term" value="P:positive regulation of tumor necrosis factor production"/>
    <property type="evidence" value="ECO:0007669"/>
    <property type="project" value="Ensembl"/>
</dbReference>
<dbReference type="GO" id="GO:0032755">
    <property type="term" value="P:positive regulation of interleukin-6 production"/>
    <property type="evidence" value="ECO:0007669"/>
    <property type="project" value="Ensembl"/>
</dbReference>
<dbReference type="GO" id="GO:0030225">
    <property type="term" value="P:macrophage differentiation"/>
    <property type="evidence" value="ECO:0007669"/>
    <property type="project" value="Ensembl"/>
</dbReference>
<dbReference type="GO" id="GO:0038172">
    <property type="term" value="P:interleukin-33-mediated signaling pathway"/>
    <property type="evidence" value="ECO:0007669"/>
    <property type="project" value="Ensembl"/>
</dbReference>
<dbReference type="GO" id="GO:1900017">
    <property type="term" value="P:positive regulation of cytokine production involved in inflammatory response"/>
    <property type="evidence" value="ECO:0007669"/>
    <property type="project" value="Ensembl"/>
</dbReference>
<dbReference type="RefSeq" id="XP_063106960.1">
    <property type="nucleotide sequence ID" value="XM_063250890.1"/>
</dbReference>
<evidence type="ECO:0000256" key="12">
    <source>
        <dbReference type="ARBA" id="ARBA00023242"/>
    </source>
</evidence>
<dbReference type="GO" id="GO:0002638">
    <property type="term" value="P:negative regulation of immunoglobulin production"/>
    <property type="evidence" value="ECO:0007669"/>
    <property type="project" value="Ensembl"/>
</dbReference>
<feature type="domain" description="Interleukin 33 C-terminal" evidence="17">
    <location>
        <begin position="126"/>
        <end position="278"/>
    </location>
</feature>
<dbReference type="GO" id="GO:0032436">
    <property type="term" value="P:positive regulation of proteasomal ubiquitin-dependent protein catabolic process"/>
    <property type="evidence" value="ECO:0007669"/>
    <property type="project" value="Ensembl"/>
</dbReference>
<dbReference type="GO" id="GO:0010186">
    <property type="term" value="P:positive regulation of cellular defense response"/>
    <property type="evidence" value="ECO:0007669"/>
    <property type="project" value="Ensembl"/>
</dbReference>
<dbReference type="RefSeq" id="XP_063106982.1">
    <property type="nucleotide sequence ID" value="XM_063250912.1"/>
</dbReference>
<dbReference type="GO" id="GO:0002639">
    <property type="term" value="P:positive regulation of immunoglobulin production"/>
    <property type="evidence" value="ECO:0007669"/>
    <property type="project" value="Ensembl"/>
</dbReference>
<comment type="similarity">
    <text evidence="5">Belongs to the IL-1 family. Highly divergent.</text>
</comment>
<dbReference type="RefSeq" id="XP_063106974.1">
    <property type="nucleotide sequence ID" value="XM_063250904.1"/>
</dbReference>
<dbReference type="EMBL" id="AAKN02025987">
    <property type="status" value="NOT_ANNOTATED_CDS"/>
    <property type="molecule type" value="Genomic_DNA"/>
</dbReference>
<evidence type="ECO:0000256" key="9">
    <source>
        <dbReference type="ARBA" id="ARBA00022514"/>
    </source>
</evidence>
<keyword evidence="11" id="KW-0804">Transcription</keyword>
<evidence type="ECO:0000256" key="6">
    <source>
        <dbReference type="ARBA" id="ARBA00016804"/>
    </source>
</evidence>
<dbReference type="RefSeq" id="XP_063106970.1">
    <property type="nucleotide sequence ID" value="XM_063250900.1"/>
</dbReference>
<dbReference type="GO" id="GO:0002686">
    <property type="term" value="P:negative regulation of leukocyte migration"/>
    <property type="evidence" value="ECO:0007669"/>
    <property type="project" value="Ensembl"/>
</dbReference>
<dbReference type="InterPro" id="IPR053902">
    <property type="entry name" value="IL33_C"/>
</dbReference>
<protein>
    <recommendedName>
        <fullName evidence="6">Interleukin-33</fullName>
    </recommendedName>
</protein>
<dbReference type="PANTHER" id="PTHR21114:SF0">
    <property type="entry name" value="INTERLEUKIN-33"/>
    <property type="match status" value="1"/>
</dbReference>
<dbReference type="Gene3D" id="2.80.10.50">
    <property type="match status" value="1"/>
</dbReference>
<dbReference type="InterPro" id="IPR026145">
    <property type="entry name" value="IL-33"/>
</dbReference>
<dbReference type="InParanoid" id="A0A286Y5E6"/>
<evidence type="ECO:0000259" key="17">
    <source>
        <dbReference type="Pfam" id="PF15095"/>
    </source>
</evidence>
<evidence type="ECO:0000313" key="19">
    <source>
        <dbReference type="Proteomes" id="UP000005447"/>
    </source>
</evidence>
<evidence type="ECO:0000256" key="10">
    <source>
        <dbReference type="ARBA" id="ARBA00022525"/>
    </source>
</evidence>
<evidence type="ECO:0000256" key="2">
    <source>
        <dbReference type="ARBA" id="ARBA00004286"/>
    </source>
</evidence>
<dbReference type="GO" id="GO:0097191">
    <property type="term" value="P:extrinsic apoptotic signaling pathway"/>
    <property type="evidence" value="ECO:0007669"/>
    <property type="project" value="Ensembl"/>
</dbReference>
<dbReference type="RefSeq" id="XP_063106948.1">
    <property type="nucleotide sequence ID" value="XM_063250878.1"/>
</dbReference>
<dbReference type="RefSeq" id="XP_063106981.1">
    <property type="nucleotide sequence ID" value="XM_063250911.1"/>
</dbReference>
<keyword evidence="12" id="KW-0539">Nucleus</keyword>
<dbReference type="FunFam" id="2.80.10.50:FF:000052">
    <property type="entry name" value="Interleukin 33"/>
    <property type="match status" value="1"/>
</dbReference>
<dbReference type="RefSeq" id="XP_063106987.1">
    <property type="nucleotide sequence ID" value="XM_063250917.1"/>
</dbReference>
<dbReference type="OrthoDB" id="9836513at2759"/>
<dbReference type="GO" id="GO:0061518">
    <property type="term" value="P:microglial cell proliferation"/>
    <property type="evidence" value="ECO:0007669"/>
    <property type="project" value="Ensembl"/>
</dbReference>
<dbReference type="GO" id="GO:0000122">
    <property type="term" value="P:negative regulation of transcription by RNA polymerase II"/>
    <property type="evidence" value="ECO:0007669"/>
    <property type="project" value="Ensembl"/>
</dbReference>
<dbReference type="GO" id="GO:0043032">
    <property type="term" value="P:positive regulation of macrophage activation"/>
    <property type="evidence" value="ECO:0007669"/>
    <property type="project" value="Ensembl"/>
</dbReference>
<dbReference type="GO" id="GO:0051607">
    <property type="term" value="P:defense response to virus"/>
    <property type="evidence" value="ECO:0007669"/>
    <property type="project" value="Ensembl"/>
</dbReference>
<evidence type="ECO:0000256" key="8">
    <source>
        <dbReference type="ARBA" id="ARBA00022490"/>
    </source>
</evidence>
<evidence type="ECO:0000313" key="18">
    <source>
        <dbReference type="Ensembl" id="ENSCPOP00000033054.1"/>
    </source>
</evidence>
<organism evidence="18 19">
    <name type="scientific">Cavia porcellus</name>
    <name type="common">Guinea pig</name>
    <dbReference type="NCBI Taxonomy" id="10141"/>
    <lineage>
        <taxon>Eukaryota</taxon>
        <taxon>Metazoa</taxon>
        <taxon>Chordata</taxon>
        <taxon>Craniata</taxon>
        <taxon>Vertebrata</taxon>
        <taxon>Euteleostomi</taxon>
        <taxon>Mammalia</taxon>
        <taxon>Eutheria</taxon>
        <taxon>Euarchontoglires</taxon>
        <taxon>Glires</taxon>
        <taxon>Rodentia</taxon>
        <taxon>Hystricomorpha</taxon>
        <taxon>Caviidae</taxon>
        <taxon>Cavia</taxon>
    </lineage>
</organism>
<dbReference type="GO" id="GO:0010560">
    <property type="term" value="P:positive regulation of glycoprotein biosynthetic process"/>
    <property type="evidence" value="ECO:0007669"/>
    <property type="project" value="Ensembl"/>
</dbReference>
<keyword evidence="8" id="KW-0963">Cytoplasm</keyword>
<dbReference type="GeneTree" id="ENSGT00390000005185"/>
<evidence type="ECO:0000256" key="14">
    <source>
        <dbReference type="ARBA" id="ARBA00045203"/>
    </source>
</evidence>
<reference evidence="18" key="2">
    <citation type="submission" date="2025-08" db="UniProtKB">
        <authorList>
            <consortium name="Ensembl"/>
        </authorList>
    </citation>
    <scope>IDENTIFICATION</scope>
    <source>
        <strain evidence="18">2N</strain>
    </source>
</reference>
<reference evidence="19" key="1">
    <citation type="journal article" date="2011" name="Nature">
        <title>A high-resolution map of human evolutionary constraint using 29 mammals.</title>
        <authorList>
            <person name="Lindblad-Toh K."/>
            <person name="Garber M."/>
            <person name="Zuk O."/>
            <person name="Lin M.F."/>
            <person name="Parker B.J."/>
            <person name="Washietl S."/>
            <person name="Kheradpour P."/>
            <person name="Ernst J."/>
            <person name="Jordan G."/>
            <person name="Mauceli E."/>
            <person name="Ward L.D."/>
            <person name="Lowe C.B."/>
            <person name="Holloway A.K."/>
            <person name="Clamp M."/>
            <person name="Gnerre S."/>
            <person name="Alfoldi J."/>
            <person name="Beal K."/>
            <person name="Chang J."/>
            <person name="Clawson H."/>
            <person name="Cuff J."/>
            <person name="Di Palma F."/>
            <person name="Fitzgerald S."/>
            <person name="Flicek P."/>
            <person name="Guttman M."/>
            <person name="Hubisz M.J."/>
            <person name="Jaffe D.B."/>
            <person name="Jungreis I."/>
            <person name="Kent W.J."/>
            <person name="Kostka D."/>
            <person name="Lara M."/>
            <person name="Martins A.L."/>
            <person name="Massingham T."/>
            <person name="Moltke I."/>
            <person name="Raney B.J."/>
            <person name="Rasmussen M.D."/>
            <person name="Robinson J."/>
            <person name="Stark A."/>
            <person name="Vilella A.J."/>
            <person name="Wen J."/>
            <person name="Xie X."/>
            <person name="Zody M.C."/>
            <person name="Baldwin J."/>
            <person name="Bloom T."/>
            <person name="Chin C.W."/>
            <person name="Heiman D."/>
            <person name="Nicol R."/>
            <person name="Nusbaum C."/>
            <person name="Young S."/>
            <person name="Wilkinson J."/>
            <person name="Worley K.C."/>
            <person name="Kovar C.L."/>
            <person name="Muzny D.M."/>
            <person name="Gibbs R.A."/>
            <person name="Cree A."/>
            <person name="Dihn H.H."/>
            <person name="Fowler G."/>
            <person name="Jhangiani S."/>
            <person name="Joshi V."/>
            <person name="Lee S."/>
            <person name="Lewis L.R."/>
            <person name="Nazareth L.V."/>
            <person name="Okwuonu G."/>
            <person name="Santibanez J."/>
            <person name="Warren W.C."/>
            <person name="Mardis E.R."/>
            <person name="Weinstock G.M."/>
            <person name="Wilson R.K."/>
            <person name="Delehaunty K."/>
            <person name="Dooling D."/>
            <person name="Fronik C."/>
            <person name="Fulton L."/>
            <person name="Fulton B."/>
            <person name="Graves T."/>
            <person name="Minx P."/>
            <person name="Sodergren E."/>
            <person name="Birney E."/>
            <person name="Margulies E.H."/>
            <person name="Herrero J."/>
            <person name="Green E.D."/>
            <person name="Haussler D."/>
            <person name="Siepel A."/>
            <person name="Goldman N."/>
            <person name="Pollard K.S."/>
            <person name="Pedersen J.S."/>
            <person name="Lander E.S."/>
            <person name="Kellis M."/>
        </authorList>
    </citation>
    <scope>NUCLEOTIDE SEQUENCE [LARGE SCALE GENOMIC DNA]</scope>
    <source>
        <strain evidence="19">2N</strain>
    </source>
</reference>
<dbReference type="GO" id="GO:0032689">
    <property type="term" value="P:negative regulation of type II interferon production"/>
    <property type="evidence" value="ECO:0007669"/>
    <property type="project" value="Ensembl"/>
</dbReference>
<dbReference type="FunCoup" id="A0A286Y5E6">
    <property type="interactions" value="673"/>
</dbReference>
<evidence type="ECO:0000256" key="15">
    <source>
        <dbReference type="ARBA" id="ARBA00046367"/>
    </source>
</evidence>
<dbReference type="GO" id="GO:0010467">
    <property type="term" value="P:gene expression"/>
    <property type="evidence" value="ECO:0007669"/>
    <property type="project" value="Ensembl"/>
</dbReference>
<dbReference type="GO" id="GO:0032722">
    <property type="term" value="P:positive regulation of chemokine production"/>
    <property type="evidence" value="ECO:0007669"/>
    <property type="project" value="Ensembl"/>
</dbReference>
<dbReference type="GO" id="GO:0005694">
    <property type="term" value="C:chromosome"/>
    <property type="evidence" value="ECO:0007669"/>
    <property type="project" value="UniProtKB-SubCell"/>
</dbReference>
<dbReference type="AlphaFoldDB" id="A0A286Y5E6"/>
<dbReference type="KEGG" id="cpoc:100715993"/>
<dbReference type="GO" id="GO:0043491">
    <property type="term" value="P:phosphatidylinositol 3-kinase/protein kinase B signal transduction"/>
    <property type="evidence" value="ECO:0007669"/>
    <property type="project" value="Ensembl"/>
</dbReference>
<dbReference type="GO" id="GO:0005654">
    <property type="term" value="C:nucleoplasm"/>
    <property type="evidence" value="ECO:0007669"/>
    <property type="project" value="Ensembl"/>
</dbReference>
<evidence type="ECO:0000256" key="3">
    <source>
        <dbReference type="ARBA" id="ARBA00004398"/>
    </source>
</evidence>
<dbReference type="GO" id="GO:0042092">
    <property type="term" value="P:type 2 immune response"/>
    <property type="evidence" value="ECO:0007669"/>
    <property type="project" value="Ensembl"/>
</dbReference>
<dbReference type="OMA" id="KTACYFR"/>
<name>A0A286Y5E6_CAVPO</name>
<dbReference type="GO" id="GO:0051897">
    <property type="term" value="P:positive regulation of phosphatidylinositol 3-kinase/protein kinase B signal transduction"/>
    <property type="evidence" value="ECO:0007669"/>
    <property type="project" value="Ensembl"/>
</dbReference>
<keyword evidence="9" id="KW-0202">Cytokine</keyword>
<evidence type="ECO:0000256" key="16">
    <source>
        <dbReference type="SAM" id="MobiDB-lite"/>
    </source>
</evidence>
<comment type="subunit">
    <text evidence="15">Forms a 1:1:1 heterotrimeric complex with its primary high-affinity receptor IL1RL1 and the coreceptor IL1RAP. Interacts with cargo receptor TMED10; the interaction mediates the translocation from the cytoplasm into the ERGIC (endoplasmic reticulum-Golgi intermediate compartment) and thereby secretion.</text>
</comment>
<reference evidence="18" key="3">
    <citation type="submission" date="2025-09" db="UniProtKB">
        <authorList>
            <consortium name="Ensembl"/>
        </authorList>
    </citation>
    <scope>IDENTIFICATION</scope>
    <source>
        <strain evidence="18">2N</strain>
    </source>
</reference>
<dbReference type="Proteomes" id="UP000005447">
    <property type="component" value="Unassembled WGS sequence"/>
</dbReference>
<feature type="region of interest" description="Disordered" evidence="16">
    <location>
        <begin position="1"/>
        <end position="26"/>
    </location>
</feature>
<dbReference type="GeneID" id="100715993"/>
<dbReference type="Ensembl" id="ENSCPOT00000047199.1">
    <property type="protein sequence ID" value="ENSCPOP00000033054.1"/>
    <property type="gene ID" value="ENSCPOG00000030316.1"/>
</dbReference>
<evidence type="ECO:0000256" key="7">
    <source>
        <dbReference type="ARBA" id="ARBA00022454"/>
    </source>
</evidence>
<dbReference type="GO" id="GO:0045345">
    <property type="term" value="P:positive regulation of MHC class I biosynthetic process"/>
    <property type="evidence" value="ECO:0007669"/>
    <property type="project" value="Ensembl"/>
</dbReference>
<dbReference type="GO" id="GO:0005615">
    <property type="term" value="C:extracellular space"/>
    <property type="evidence" value="ECO:0007669"/>
    <property type="project" value="UniProtKB-KW"/>
</dbReference>
<dbReference type="GO" id="GO:0090594">
    <property type="term" value="P:inflammatory response to wounding"/>
    <property type="evidence" value="ECO:0007669"/>
    <property type="project" value="Ensembl"/>
</dbReference>
<dbReference type="GO" id="GO:0032736">
    <property type="term" value="P:positive regulation of interleukin-13 production"/>
    <property type="evidence" value="ECO:0007669"/>
    <property type="project" value="Ensembl"/>
</dbReference>
<comment type="subcellular location">
    <subcellularLocation>
        <location evidence="2">Chromosome</location>
    </subcellularLocation>
    <subcellularLocation>
        <location evidence="3">Cytoplasmic vesicle</location>
        <location evidence="3">Secretory vesicle</location>
    </subcellularLocation>
    <subcellularLocation>
        <location evidence="1">Nucleus</location>
    </subcellularLocation>
    <subcellularLocation>
        <location evidence="4">Secreted</location>
    </subcellularLocation>
</comment>
<accession>A0A286Y5E6</accession>
<keyword evidence="10" id="KW-0964">Secreted</keyword>
<dbReference type="GO" id="GO:0120042">
    <property type="term" value="P:negative regulation of macrophage proliferation"/>
    <property type="evidence" value="ECO:0007669"/>
    <property type="project" value="Ensembl"/>
</dbReference>
<dbReference type="RefSeq" id="XP_063106957.1">
    <property type="nucleotide sequence ID" value="XM_063250887.1"/>
</dbReference>
<dbReference type="GO" id="GO:0006606">
    <property type="term" value="P:protein import into nucleus"/>
    <property type="evidence" value="ECO:0007669"/>
    <property type="project" value="Ensembl"/>
</dbReference>
<dbReference type="GO" id="GO:0002830">
    <property type="term" value="P:positive regulation of type 2 immune response"/>
    <property type="evidence" value="ECO:0007669"/>
    <property type="project" value="Ensembl"/>
</dbReference>
<dbReference type="GO" id="GO:0045348">
    <property type="term" value="P:positive regulation of MHC class II biosynthetic process"/>
    <property type="evidence" value="ECO:0007669"/>
    <property type="project" value="Ensembl"/>
</dbReference>
<keyword evidence="19" id="KW-1185">Reference proteome</keyword>
<dbReference type="STRING" id="10141.ENSCPOP00000033054"/>
<dbReference type="GO" id="GO:0050729">
    <property type="term" value="P:positive regulation of inflammatory response"/>
    <property type="evidence" value="ECO:0007669"/>
    <property type="project" value="Ensembl"/>
</dbReference>
<evidence type="ECO:0000256" key="13">
    <source>
        <dbReference type="ARBA" id="ARBA00023329"/>
    </source>
</evidence>
<dbReference type="CTD" id="90865"/>
<dbReference type="GO" id="GO:0005125">
    <property type="term" value="F:cytokine activity"/>
    <property type="evidence" value="ECO:0007669"/>
    <property type="project" value="UniProtKB-KW"/>
</dbReference>
<gene>
    <name evidence="18" type="primary">IL33</name>
</gene>
<keyword evidence="7" id="KW-0158">Chromosome</keyword>
<evidence type="ECO:0000256" key="4">
    <source>
        <dbReference type="ARBA" id="ARBA00004613"/>
    </source>
</evidence>
<dbReference type="CDD" id="cd23299">
    <property type="entry name" value="beta-trefoil_IL33"/>
    <property type="match status" value="1"/>
</dbReference>
<dbReference type="GO" id="GO:0032754">
    <property type="term" value="P:positive regulation of interleukin-5 production"/>
    <property type="evidence" value="ECO:0007669"/>
    <property type="project" value="Ensembl"/>
</dbReference>
<evidence type="ECO:0000256" key="5">
    <source>
        <dbReference type="ARBA" id="ARBA00007933"/>
    </source>
</evidence>
<dbReference type="RefSeq" id="XP_063106993.1">
    <property type="nucleotide sequence ID" value="XM_063250923.1"/>
</dbReference>
<evidence type="ECO:0000256" key="11">
    <source>
        <dbReference type="ARBA" id="ARBA00023163"/>
    </source>
</evidence>
<comment type="function">
    <text evidence="14">In quiescent endothelia the uncleaved form is constitutively and abundantly expressed, and acts as a chromatin-associated nuclear factor with transcriptional repressor properties, it may sequester nuclear NF-kappaB/RELA, lowering expression of its targets. This form is rapidely lost upon angiogenic or pro-inflammatory activation.</text>
</comment>
<dbReference type="GO" id="GO:0002826">
    <property type="term" value="P:negative regulation of T-helper 1 type immune response"/>
    <property type="evidence" value="ECO:0007669"/>
    <property type="project" value="Ensembl"/>
</dbReference>
<dbReference type="GO" id="GO:0002112">
    <property type="term" value="F:interleukin-33 receptor binding"/>
    <property type="evidence" value="ECO:0007669"/>
    <property type="project" value="Ensembl"/>
</dbReference>
<dbReference type="RefSeq" id="XP_013010552.1">
    <property type="nucleotide sequence ID" value="XM_013155098.2"/>
</dbReference>
<dbReference type="Pfam" id="PF15095">
    <property type="entry name" value="IL33_bt"/>
    <property type="match status" value="1"/>
</dbReference>